<keyword evidence="2" id="KW-0813">Transport</keyword>
<evidence type="ECO:0000256" key="7">
    <source>
        <dbReference type="ARBA" id="ARBA00023136"/>
    </source>
</evidence>
<dbReference type="EMBL" id="CP002593">
    <property type="protein sequence ID" value="AEA22775.1"/>
    <property type="molecule type" value="Genomic_DNA"/>
</dbReference>
<evidence type="ECO:0000313" key="11">
    <source>
        <dbReference type="Proteomes" id="UP000007809"/>
    </source>
</evidence>
<dbReference type="OrthoDB" id="3572933at2"/>
<name>F4CNX0_PSEUX</name>
<evidence type="ECO:0000256" key="2">
    <source>
        <dbReference type="ARBA" id="ARBA00022448"/>
    </source>
</evidence>
<feature type="transmembrane region" description="Helical" evidence="9">
    <location>
        <begin position="186"/>
        <end position="210"/>
    </location>
</feature>
<keyword evidence="3" id="KW-1003">Cell membrane</keyword>
<organism evidence="10 11">
    <name type="scientific">Pseudonocardia dioxanivorans (strain ATCC 55486 / DSM 44775 / JCM 13855 / CB1190)</name>
    <dbReference type="NCBI Taxonomy" id="675635"/>
    <lineage>
        <taxon>Bacteria</taxon>
        <taxon>Bacillati</taxon>
        <taxon>Actinomycetota</taxon>
        <taxon>Actinomycetes</taxon>
        <taxon>Pseudonocardiales</taxon>
        <taxon>Pseudonocardiaceae</taxon>
        <taxon>Pseudonocardia</taxon>
    </lineage>
</organism>
<dbReference type="CDD" id="cd06582">
    <property type="entry name" value="TM_PBP1_LivH_like"/>
    <property type="match status" value="1"/>
</dbReference>
<dbReference type="GO" id="GO:0022857">
    <property type="term" value="F:transmembrane transporter activity"/>
    <property type="evidence" value="ECO:0007669"/>
    <property type="project" value="InterPro"/>
</dbReference>
<feature type="transmembrane region" description="Helical" evidence="9">
    <location>
        <begin position="12"/>
        <end position="35"/>
    </location>
</feature>
<dbReference type="STRING" id="675635.Psed_0511"/>
<accession>F4CNX0</accession>
<feature type="transmembrane region" description="Helical" evidence="9">
    <location>
        <begin position="222"/>
        <end position="246"/>
    </location>
</feature>
<evidence type="ECO:0000256" key="5">
    <source>
        <dbReference type="ARBA" id="ARBA00022970"/>
    </source>
</evidence>
<keyword evidence="7 9" id="KW-0472">Membrane</keyword>
<dbReference type="PANTHER" id="PTHR11795">
    <property type="entry name" value="BRANCHED-CHAIN AMINO ACID TRANSPORT SYSTEM PERMEASE PROTEIN LIVH"/>
    <property type="match status" value="1"/>
</dbReference>
<dbReference type="AlphaFoldDB" id="F4CNX0"/>
<keyword evidence="5" id="KW-0029">Amino-acid transport</keyword>
<evidence type="ECO:0000256" key="3">
    <source>
        <dbReference type="ARBA" id="ARBA00022475"/>
    </source>
</evidence>
<dbReference type="KEGG" id="pdx:Psed_0511"/>
<evidence type="ECO:0000256" key="9">
    <source>
        <dbReference type="SAM" id="Phobius"/>
    </source>
</evidence>
<proteinExistence type="inferred from homology"/>
<evidence type="ECO:0000256" key="1">
    <source>
        <dbReference type="ARBA" id="ARBA00004651"/>
    </source>
</evidence>
<reference evidence="10 11" key="1">
    <citation type="journal article" date="2011" name="J. Bacteriol.">
        <title>Genome sequence of the 1,4-dioxane-degrading Pseudonocardia dioxanivorans strain CB1190.</title>
        <authorList>
            <person name="Sales C.M."/>
            <person name="Mahendra S."/>
            <person name="Grostern A."/>
            <person name="Parales R.E."/>
            <person name="Goodwin L.A."/>
            <person name="Woyke T."/>
            <person name="Nolan M."/>
            <person name="Lapidus A."/>
            <person name="Chertkov O."/>
            <person name="Ovchinnikova G."/>
            <person name="Sczyrba A."/>
            <person name="Alvarez-Cohen L."/>
        </authorList>
    </citation>
    <scope>NUCLEOTIDE SEQUENCE [LARGE SCALE GENOMIC DNA]</scope>
    <source>
        <strain evidence="11">ATCC 55486 / DSM 44775 / JCM 13855 / CB1190</strain>
    </source>
</reference>
<feature type="transmembrane region" description="Helical" evidence="9">
    <location>
        <begin position="134"/>
        <end position="155"/>
    </location>
</feature>
<comment type="subcellular location">
    <subcellularLocation>
        <location evidence="1">Cell membrane</location>
        <topology evidence="1">Multi-pass membrane protein</topology>
    </subcellularLocation>
</comment>
<dbReference type="Pfam" id="PF02653">
    <property type="entry name" value="BPD_transp_2"/>
    <property type="match status" value="1"/>
</dbReference>
<dbReference type="RefSeq" id="WP_013672716.1">
    <property type="nucleotide sequence ID" value="NC_015312.1"/>
</dbReference>
<feature type="transmembrane region" description="Helical" evidence="9">
    <location>
        <begin position="258"/>
        <end position="279"/>
    </location>
</feature>
<comment type="similarity">
    <text evidence="8">Belongs to the binding-protein-dependent transport system permease family. LivHM subfamily.</text>
</comment>
<dbReference type="InterPro" id="IPR052157">
    <property type="entry name" value="BCAA_transport_permease"/>
</dbReference>
<keyword evidence="4 9" id="KW-0812">Transmembrane</keyword>
<evidence type="ECO:0000256" key="8">
    <source>
        <dbReference type="ARBA" id="ARBA00037998"/>
    </source>
</evidence>
<dbReference type="GO" id="GO:0005886">
    <property type="term" value="C:plasma membrane"/>
    <property type="evidence" value="ECO:0007669"/>
    <property type="project" value="UniProtKB-SubCell"/>
</dbReference>
<evidence type="ECO:0000256" key="4">
    <source>
        <dbReference type="ARBA" id="ARBA00022692"/>
    </source>
</evidence>
<keyword evidence="11" id="KW-1185">Reference proteome</keyword>
<evidence type="ECO:0000313" key="10">
    <source>
        <dbReference type="EMBL" id="AEA22775.1"/>
    </source>
</evidence>
<feature type="transmembrane region" description="Helical" evidence="9">
    <location>
        <begin position="47"/>
        <end position="80"/>
    </location>
</feature>
<dbReference type="PANTHER" id="PTHR11795:SF445">
    <property type="entry name" value="AMINO ACID ABC TRANSPORTER PERMEASE PROTEIN"/>
    <property type="match status" value="1"/>
</dbReference>
<dbReference type="Proteomes" id="UP000007809">
    <property type="component" value="Chromosome"/>
</dbReference>
<dbReference type="InterPro" id="IPR001851">
    <property type="entry name" value="ABC_transp_permease"/>
</dbReference>
<evidence type="ECO:0000256" key="6">
    <source>
        <dbReference type="ARBA" id="ARBA00022989"/>
    </source>
</evidence>
<keyword evidence="6 9" id="KW-1133">Transmembrane helix</keyword>
<dbReference type="GO" id="GO:0006865">
    <property type="term" value="P:amino acid transport"/>
    <property type="evidence" value="ECO:0007669"/>
    <property type="project" value="UniProtKB-KW"/>
</dbReference>
<gene>
    <name evidence="10" type="ordered locus">Psed_0511</name>
</gene>
<feature type="transmembrane region" description="Helical" evidence="9">
    <location>
        <begin position="92"/>
        <end position="114"/>
    </location>
</feature>
<sequence length="287" mass="29577">MDALVTTILLGIMQGGLYTLVGLGVTLTFGVTHILNFAHGEFITVGAYAFVLFAGALGAGLALPLALLVAGGVAAILYVVGFRRTIGNHLQGLAFSLGLLLFAEAFFVRTFTATPRSGPRIEGTVSLIGEEQLPVGRLVVIGVTIVVVVVTAFAMRRTWIGLALRACGDDEFAASTVGLPARRVGLYAFVVAGALAAVAGICIALVVPITPATGLSFLLKGFVVAIIGGLGSIEGTFVAAMMLGLLEALGTRYVEAGLTNAYGFVLMIVILLVAPAGLFNRRQVRAG</sequence>
<dbReference type="HOGENOM" id="CLU_039929_1_0_11"/>
<protein>
    <submittedName>
        <fullName evidence="10">ABC-type transporter, integral membrane subunit</fullName>
    </submittedName>
</protein>
<dbReference type="eggNOG" id="COG0559">
    <property type="taxonomic scope" value="Bacteria"/>
</dbReference>